<organism evidence="8 9">
    <name type="scientific">Marinospirillum celere</name>
    <dbReference type="NCBI Taxonomy" id="1122252"/>
    <lineage>
        <taxon>Bacteria</taxon>
        <taxon>Pseudomonadati</taxon>
        <taxon>Pseudomonadota</taxon>
        <taxon>Gammaproteobacteria</taxon>
        <taxon>Oceanospirillales</taxon>
        <taxon>Oceanospirillaceae</taxon>
        <taxon>Marinospirillum</taxon>
    </lineage>
</organism>
<keyword evidence="9" id="KW-1185">Reference proteome</keyword>
<feature type="domain" description="Cytochrome c-552/DMSO reductase-like haem-binding" evidence="7">
    <location>
        <begin position="32"/>
        <end position="358"/>
    </location>
</feature>
<dbReference type="Gene3D" id="2.60.40.1190">
    <property type="match status" value="1"/>
</dbReference>
<dbReference type="GO" id="GO:0020037">
    <property type="term" value="F:heme binding"/>
    <property type="evidence" value="ECO:0007669"/>
    <property type="project" value="InterPro"/>
</dbReference>
<dbReference type="GO" id="GO:0046872">
    <property type="term" value="F:metal ion binding"/>
    <property type="evidence" value="ECO:0007669"/>
    <property type="project" value="UniProtKB-KW"/>
</dbReference>
<dbReference type="CDD" id="cd09625">
    <property type="entry name" value="DOMON_like_cytochrome"/>
    <property type="match status" value="1"/>
</dbReference>
<keyword evidence="6" id="KW-1133">Transmembrane helix</keyword>
<dbReference type="Proteomes" id="UP000199058">
    <property type="component" value="Unassembled WGS sequence"/>
</dbReference>
<dbReference type="AlphaFoldDB" id="A0A1I1JY77"/>
<dbReference type="OrthoDB" id="5337932at2"/>
<reference evidence="8 9" key="1">
    <citation type="submission" date="2016-10" db="EMBL/GenBank/DDBJ databases">
        <authorList>
            <person name="de Groot N.N."/>
        </authorList>
    </citation>
    <scope>NUCLEOTIDE SEQUENCE [LARGE SCALE GENOMIC DNA]</scope>
    <source>
        <strain evidence="8 9">DSM 18438</strain>
    </source>
</reference>
<keyword evidence="1" id="KW-0813">Transport</keyword>
<evidence type="ECO:0000256" key="5">
    <source>
        <dbReference type="ARBA" id="ARBA00023004"/>
    </source>
</evidence>
<evidence type="ECO:0000256" key="6">
    <source>
        <dbReference type="SAM" id="Phobius"/>
    </source>
</evidence>
<evidence type="ECO:0000313" key="9">
    <source>
        <dbReference type="Proteomes" id="UP000199058"/>
    </source>
</evidence>
<keyword evidence="6" id="KW-0812">Transmembrane</keyword>
<name>A0A1I1JY77_9GAMM</name>
<dbReference type="EMBL" id="FOLH01000009">
    <property type="protein sequence ID" value="SFC51468.1"/>
    <property type="molecule type" value="Genomic_DNA"/>
</dbReference>
<sequence>MFLPRIGLILGSLLIAWVLMWFTQGTGVVQDDPERNIAIPDELTMPLKIQVAYNDEKIFFRYRWPAEAAYVYHDMLRYEGGQWVRYGSPPIGRDPNNTYEDRVTMLVDDGKVPEFARYGGYITVGANPRYFTDTAAASEVRQHPHLGEKLGASDVRKYLPQTRMDIADWRGVKDEETLQQQREAGYFLDLWHWRAGRSNAIAASDDQLIAEHRLGDSGRGPYTTNWDSENNQPAWMFDSEQVGIDALNWDDIQANRFDFDGLYYLAESFAKPFDPDHEWQEGDVIPRRMLREPSGSRGAISVAGGPARWQEGYWDVTLQRALDTGYPLDDKMFKTQGEYTLGIAVHRDSTGSRWHYVSHPYQLGLSREDTEVTAHHFNGEQPDWSDDWTEMTLFYPGQVNWPLLVSDAHAGAPDIEAGKPVKPRHSEKQLAIYGVEIQFNDEIISQWCKTLVLGLFLMLGIWFGLDRLLQVYVVRKTQGGA</sequence>
<keyword evidence="4" id="KW-0249">Electron transport</keyword>
<accession>A0A1I1JY77</accession>
<proteinExistence type="predicted"/>
<evidence type="ECO:0000313" key="8">
    <source>
        <dbReference type="EMBL" id="SFC51468.1"/>
    </source>
</evidence>
<evidence type="ECO:0000256" key="1">
    <source>
        <dbReference type="ARBA" id="ARBA00022448"/>
    </source>
</evidence>
<evidence type="ECO:0000256" key="3">
    <source>
        <dbReference type="ARBA" id="ARBA00022723"/>
    </source>
</evidence>
<keyword evidence="6" id="KW-0472">Membrane</keyword>
<protein>
    <submittedName>
        <fullName evidence="8">Ethylbenzene dehydrogenase</fullName>
    </submittedName>
</protein>
<evidence type="ECO:0000256" key="4">
    <source>
        <dbReference type="ARBA" id="ARBA00022982"/>
    </source>
</evidence>
<gene>
    <name evidence="8" type="ORF">SAMN05660443_2927</name>
</gene>
<evidence type="ECO:0000259" key="7">
    <source>
        <dbReference type="Pfam" id="PF09459"/>
    </source>
</evidence>
<dbReference type="RefSeq" id="WP_091965189.1">
    <property type="nucleotide sequence ID" value="NZ_FOLH01000009.1"/>
</dbReference>
<keyword evidence="2" id="KW-0349">Heme</keyword>
<keyword evidence="3" id="KW-0479">Metal-binding</keyword>
<keyword evidence="5" id="KW-0408">Iron</keyword>
<evidence type="ECO:0000256" key="2">
    <source>
        <dbReference type="ARBA" id="ARBA00022617"/>
    </source>
</evidence>
<dbReference type="STRING" id="1122252.SAMN05660443_2927"/>
<feature type="transmembrane region" description="Helical" evidence="6">
    <location>
        <begin position="451"/>
        <end position="469"/>
    </location>
</feature>
<dbReference type="InterPro" id="IPR019020">
    <property type="entry name" value="Cyt-c552/DMSO_Rdtase_haem-bd"/>
</dbReference>
<dbReference type="Pfam" id="PF09459">
    <property type="entry name" value="EB_dh"/>
    <property type="match status" value="1"/>
</dbReference>